<dbReference type="EMBL" id="JADINF010000134">
    <property type="protein sequence ID" value="MBO8424417.1"/>
    <property type="molecule type" value="Genomic_DNA"/>
</dbReference>
<dbReference type="PANTHER" id="PTHR43267:SF1">
    <property type="entry name" value="TRNA THREONYLCARBAMOYLADENOSINE DEHYDRATASE"/>
    <property type="match status" value="1"/>
</dbReference>
<dbReference type="InterPro" id="IPR045886">
    <property type="entry name" value="ThiF/MoeB/HesA"/>
</dbReference>
<proteinExistence type="predicted"/>
<protein>
    <submittedName>
        <fullName evidence="2">HesA/MoeB/ThiF family protein</fullName>
    </submittedName>
</protein>
<dbReference type="InterPro" id="IPR000594">
    <property type="entry name" value="ThiF_NAD_FAD-bd"/>
</dbReference>
<dbReference type="Pfam" id="PF00899">
    <property type="entry name" value="ThiF"/>
    <property type="match status" value="1"/>
</dbReference>
<dbReference type="GO" id="GO:0008641">
    <property type="term" value="F:ubiquitin-like modifier activating enzyme activity"/>
    <property type="evidence" value="ECO:0007669"/>
    <property type="project" value="InterPro"/>
</dbReference>
<reference evidence="2" key="2">
    <citation type="journal article" date="2021" name="PeerJ">
        <title>Extensive microbial diversity within the chicken gut microbiome revealed by metagenomics and culture.</title>
        <authorList>
            <person name="Gilroy R."/>
            <person name="Ravi A."/>
            <person name="Getino M."/>
            <person name="Pursley I."/>
            <person name="Horton D.L."/>
            <person name="Alikhan N.F."/>
            <person name="Baker D."/>
            <person name="Gharbi K."/>
            <person name="Hall N."/>
            <person name="Watson M."/>
            <person name="Adriaenssens E.M."/>
            <person name="Foster-Nyarko E."/>
            <person name="Jarju S."/>
            <person name="Secka A."/>
            <person name="Antonio M."/>
            <person name="Oren A."/>
            <person name="Chaudhuri R.R."/>
            <person name="La Ragione R."/>
            <person name="Hildebrand F."/>
            <person name="Pallen M.J."/>
        </authorList>
    </citation>
    <scope>NUCLEOTIDE SEQUENCE</scope>
    <source>
        <strain evidence="2">517</strain>
    </source>
</reference>
<dbReference type="AlphaFoldDB" id="A0A940DHU6"/>
<gene>
    <name evidence="2" type="ORF">IAB16_05315</name>
</gene>
<reference evidence="2" key="1">
    <citation type="submission" date="2020-10" db="EMBL/GenBank/DDBJ databases">
        <authorList>
            <person name="Gilroy R."/>
        </authorList>
    </citation>
    <scope>NUCLEOTIDE SEQUENCE</scope>
    <source>
        <strain evidence="2">517</strain>
    </source>
</reference>
<dbReference type="GO" id="GO:0061504">
    <property type="term" value="P:cyclic threonylcarbamoyladenosine biosynthetic process"/>
    <property type="evidence" value="ECO:0007669"/>
    <property type="project" value="TreeGrafter"/>
</dbReference>
<comment type="caution">
    <text evidence="2">The sequence shown here is derived from an EMBL/GenBank/DDBJ whole genome shotgun (WGS) entry which is preliminary data.</text>
</comment>
<dbReference type="Gene3D" id="3.40.50.720">
    <property type="entry name" value="NAD(P)-binding Rossmann-like Domain"/>
    <property type="match status" value="1"/>
</dbReference>
<evidence type="ECO:0000313" key="2">
    <source>
        <dbReference type="EMBL" id="MBO8424417.1"/>
    </source>
</evidence>
<evidence type="ECO:0000259" key="1">
    <source>
        <dbReference type="Pfam" id="PF00899"/>
    </source>
</evidence>
<name>A0A940DHU6_9FIRM</name>
<dbReference type="Proteomes" id="UP000727857">
    <property type="component" value="Unassembled WGS sequence"/>
</dbReference>
<feature type="domain" description="THIF-type NAD/FAD binding fold" evidence="1">
    <location>
        <begin position="6"/>
        <end position="225"/>
    </location>
</feature>
<dbReference type="PANTHER" id="PTHR43267">
    <property type="entry name" value="TRNA THREONYLCARBAMOYLADENOSINE DEHYDRATASE"/>
    <property type="match status" value="1"/>
</dbReference>
<dbReference type="CDD" id="cd00757">
    <property type="entry name" value="ThiF_MoeB_HesA_family"/>
    <property type="match status" value="1"/>
</dbReference>
<dbReference type="SUPFAM" id="SSF69572">
    <property type="entry name" value="Activating enzymes of the ubiquitin-like proteins"/>
    <property type="match status" value="1"/>
</dbReference>
<dbReference type="InterPro" id="IPR035985">
    <property type="entry name" value="Ubiquitin-activating_enz"/>
</dbReference>
<organism evidence="2 3">
    <name type="scientific">Candidatus Stercoripulliclostridium pullicola</name>
    <dbReference type="NCBI Taxonomy" id="2840953"/>
    <lineage>
        <taxon>Bacteria</taxon>
        <taxon>Bacillati</taxon>
        <taxon>Bacillota</taxon>
        <taxon>Clostridia</taxon>
        <taxon>Eubacteriales</taxon>
        <taxon>Candidatus Stercoripulliclostridium</taxon>
    </lineage>
</organism>
<accession>A0A940DHU6</accession>
<evidence type="ECO:0000313" key="3">
    <source>
        <dbReference type="Proteomes" id="UP000727857"/>
    </source>
</evidence>
<sequence length="263" mass="28855">MDIRFKRNLGAITPEEQATLLKKTVFIAGCGGLGGFVAEMLSRIGIGKLVLCDYDKFEDSNYNRQVFCIGRTMGKNKAEGIAELFEEDGRCEVEAHAERINAVNAHTLIAGCDVVVDALDNIRARYDLQHACKKAGIPMVTGGVSHWHGHVSTIYPGDDTLKKIYGDAKDENKPSVVCFAAGVIGCNQAAEAVKVLLGRPGLRGKLLIVDLNGMMARALPLVEHNKKFVNVKRANSRKRRFGRGRRNEENNVETETVIVETDT</sequence>
<dbReference type="GO" id="GO:0061503">
    <property type="term" value="F:tRNA threonylcarbamoyladenosine dehydratase"/>
    <property type="evidence" value="ECO:0007669"/>
    <property type="project" value="TreeGrafter"/>
</dbReference>